<dbReference type="InterPro" id="IPR017476">
    <property type="entry name" value="UDP-Glc/GDP-Man"/>
</dbReference>
<dbReference type="InterPro" id="IPR014027">
    <property type="entry name" value="UDP-Glc/GDP-Man_DH_C"/>
</dbReference>
<feature type="binding site" evidence="11">
    <location>
        <position position="334"/>
    </location>
    <ligand>
        <name>NAD(+)</name>
        <dbReference type="ChEBI" id="CHEBI:57540"/>
    </ligand>
</feature>
<dbReference type="SMART" id="SM00984">
    <property type="entry name" value="UDPG_MGDP_dh_C"/>
    <property type="match status" value="1"/>
</dbReference>
<feature type="binding site" evidence="11">
    <location>
        <position position="30"/>
    </location>
    <ligand>
        <name>NAD(+)</name>
        <dbReference type="ChEBI" id="CHEBI:57540"/>
    </ligand>
</feature>
<comment type="similarity">
    <text evidence="2 8">Belongs to the UDP-glucose/GDP-mannose dehydrogenase family.</text>
</comment>
<evidence type="ECO:0000256" key="7">
    <source>
        <dbReference type="ARBA" id="ARBA00047473"/>
    </source>
</evidence>
<dbReference type="PIRSF" id="PIRSF000124">
    <property type="entry name" value="UDPglc_GDPman_dh"/>
    <property type="match status" value="1"/>
</dbReference>
<dbReference type="Pfam" id="PF00984">
    <property type="entry name" value="UDPG_MGDP_dh"/>
    <property type="match status" value="1"/>
</dbReference>
<evidence type="ECO:0000256" key="1">
    <source>
        <dbReference type="ARBA" id="ARBA00004701"/>
    </source>
</evidence>
<evidence type="ECO:0000256" key="2">
    <source>
        <dbReference type="ARBA" id="ARBA00006601"/>
    </source>
</evidence>
<evidence type="ECO:0000259" key="12">
    <source>
        <dbReference type="SMART" id="SM00984"/>
    </source>
</evidence>
<feature type="binding site" evidence="10">
    <location>
        <position position="327"/>
    </location>
    <ligand>
        <name>substrate</name>
    </ligand>
</feature>
<feature type="binding site" evidence="11">
    <location>
        <position position="269"/>
    </location>
    <ligand>
        <name>NAD(+)</name>
        <dbReference type="ChEBI" id="CHEBI:57540"/>
    </ligand>
</feature>
<name>A0A520RWD9_9GAMM</name>
<dbReference type="InterPro" id="IPR014026">
    <property type="entry name" value="UDP-Glc/GDP-Man_DH_dimer"/>
</dbReference>
<dbReference type="PIRSF" id="PIRSF500134">
    <property type="entry name" value="UDPglc_DH_bac"/>
    <property type="match status" value="1"/>
</dbReference>
<feature type="binding site" evidence="11">
    <location>
        <position position="35"/>
    </location>
    <ligand>
        <name>NAD(+)</name>
        <dbReference type="ChEBI" id="CHEBI:57540"/>
    </ligand>
</feature>
<keyword evidence="5 8" id="KW-0560">Oxidoreductase</keyword>
<dbReference type="InterPro" id="IPR001732">
    <property type="entry name" value="UDP-Glc/GDP-Man_DH_N"/>
</dbReference>
<comment type="catalytic activity">
    <reaction evidence="7 8">
        <text>UDP-alpha-D-glucose + 2 NAD(+) + H2O = UDP-alpha-D-glucuronate + 2 NADH + 3 H(+)</text>
        <dbReference type="Rhea" id="RHEA:23596"/>
        <dbReference type="ChEBI" id="CHEBI:15377"/>
        <dbReference type="ChEBI" id="CHEBI:15378"/>
        <dbReference type="ChEBI" id="CHEBI:57540"/>
        <dbReference type="ChEBI" id="CHEBI:57945"/>
        <dbReference type="ChEBI" id="CHEBI:58052"/>
        <dbReference type="ChEBI" id="CHEBI:58885"/>
        <dbReference type="EC" id="1.1.1.22"/>
    </reaction>
</comment>
<evidence type="ECO:0000313" key="14">
    <source>
        <dbReference type="Proteomes" id="UP000316199"/>
    </source>
</evidence>
<dbReference type="SUPFAM" id="SSF51735">
    <property type="entry name" value="NAD(P)-binding Rossmann-fold domains"/>
    <property type="match status" value="1"/>
</dbReference>
<evidence type="ECO:0000256" key="11">
    <source>
        <dbReference type="PIRSR" id="PIRSR500134-3"/>
    </source>
</evidence>
<feature type="binding site" evidence="11">
    <location>
        <position position="121"/>
    </location>
    <ligand>
        <name>NAD(+)</name>
        <dbReference type="ChEBI" id="CHEBI:57540"/>
    </ligand>
</feature>
<dbReference type="NCBIfam" id="TIGR03026">
    <property type="entry name" value="NDP-sugDHase"/>
    <property type="match status" value="1"/>
</dbReference>
<proteinExistence type="inferred from homology"/>
<feature type="binding site" evidence="10">
    <location>
        <position position="210"/>
    </location>
    <ligand>
        <name>substrate</name>
    </ligand>
</feature>
<dbReference type="Pfam" id="PF03720">
    <property type="entry name" value="UDPG_MGDP_dh_C"/>
    <property type="match status" value="1"/>
</dbReference>
<gene>
    <name evidence="13" type="ORF">EVA68_08850</name>
</gene>
<dbReference type="GO" id="GO:0003979">
    <property type="term" value="F:UDP-glucose 6-dehydrogenase activity"/>
    <property type="evidence" value="ECO:0007669"/>
    <property type="project" value="UniProtKB-EC"/>
</dbReference>
<evidence type="ECO:0000256" key="9">
    <source>
        <dbReference type="PIRSR" id="PIRSR500134-1"/>
    </source>
</evidence>
<dbReference type="EC" id="1.1.1.22" evidence="3 8"/>
<comment type="caution">
    <text evidence="13">The sequence shown here is derived from an EMBL/GenBank/DDBJ whole genome shotgun (WGS) entry which is preliminary data.</text>
</comment>
<dbReference type="InterPro" id="IPR036291">
    <property type="entry name" value="NAD(P)-bd_dom_sf"/>
</dbReference>
<dbReference type="InterPro" id="IPR028357">
    <property type="entry name" value="UDPglc_DH_bac"/>
</dbReference>
<dbReference type="Pfam" id="PF03721">
    <property type="entry name" value="UDPG_MGDP_dh_N"/>
    <property type="match status" value="1"/>
</dbReference>
<evidence type="ECO:0000313" key="13">
    <source>
        <dbReference type="EMBL" id="RZO74546.1"/>
    </source>
</evidence>
<dbReference type="GO" id="GO:0051287">
    <property type="term" value="F:NAD binding"/>
    <property type="evidence" value="ECO:0007669"/>
    <property type="project" value="InterPro"/>
</dbReference>
<organism evidence="13 14">
    <name type="scientific">OM182 bacterium</name>
    <dbReference type="NCBI Taxonomy" id="2510334"/>
    <lineage>
        <taxon>Bacteria</taxon>
        <taxon>Pseudomonadati</taxon>
        <taxon>Pseudomonadota</taxon>
        <taxon>Gammaproteobacteria</taxon>
        <taxon>OMG group</taxon>
        <taxon>OM182 clade</taxon>
    </lineage>
</organism>
<evidence type="ECO:0000256" key="8">
    <source>
        <dbReference type="PIRNR" id="PIRNR000124"/>
    </source>
</evidence>
<dbReference type="PANTHER" id="PTHR43750:SF3">
    <property type="entry name" value="UDP-GLUCOSE 6-DEHYDROGENASE TUAD"/>
    <property type="match status" value="1"/>
</dbReference>
<dbReference type="GO" id="GO:0000271">
    <property type="term" value="P:polysaccharide biosynthetic process"/>
    <property type="evidence" value="ECO:0007669"/>
    <property type="project" value="InterPro"/>
</dbReference>
<dbReference type="InterPro" id="IPR008927">
    <property type="entry name" value="6-PGluconate_DH-like_C_sf"/>
</dbReference>
<feature type="binding site" evidence="11">
    <location>
        <position position="86"/>
    </location>
    <ligand>
        <name>NAD(+)</name>
        <dbReference type="ChEBI" id="CHEBI:57540"/>
    </ligand>
</feature>
<comment type="pathway">
    <text evidence="1">Nucleotide-sugar biosynthesis; UDP-alpha-D-glucuronate biosynthesis; UDP-alpha-D-glucuronate from UDP-alpha-D-glucose: step 1/1.</text>
</comment>
<dbReference type="UniPathway" id="UPA00038">
    <property type="reaction ID" value="UER00491"/>
</dbReference>
<evidence type="ECO:0000256" key="6">
    <source>
        <dbReference type="ARBA" id="ARBA00023027"/>
    </source>
</evidence>
<dbReference type="Proteomes" id="UP000316199">
    <property type="component" value="Unassembled WGS sequence"/>
</dbReference>
<dbReference type="PANTHER" id="PTHR43750">
    <property type="entry name" value="UDP-GLUCOSE 6-DEHYDROGENASE TUAD"/>
    <property type="match status" value="1"/>
</dbReference>
<keyword evidence="6 8" id="KW-0520">NAD</keyword>
<feature type="domain" description="UDP-glucose/GDP-mannose dehydrogenase C-terminal" evidence="12">
    <location>
        <begin position="320"/>
        <end position="423"/>
    </location>
</feature>
<feature type="binding site" evidence="10">
    <location>
        <begin position="155"/>
        <end position="158"/>
    </location>
    <ligand>
        <name>substrate</name>
    </ligand>
</feature>
<feature type="active site" description="Nucleophile" evidence="9">
    <location>
        <position position="266"/>
    </location>
</feature>
<dbReference type="GO" id="GO:0006065">
    <property type="term" value="P:UDP-glucuronate biosynthetic process"/>
    <property type="evidence" value="ECO:0007669"/>
    <property type="project" value="UniProtKB-UniPathway"/>
</dbReference>
<feature type="binding site" evidence="10">
    <location>
        <position position="263"/>
    </location>
    <ligand>
        <name>substrate</name>
    </ligand>
</feature>
<dbReference type="InterPro" id="IPR036220">
    <property type="entry name" value="UDP-Glc/GDP-Man_DH_C_sf"/>
</dbReference>
<dbReference type="Gene3D" id="3.40.50.720">
    <property type="entry name" value="NAD(P)-binding Rossmann-like Domain"/>
    <property type="match status" value="2"/>
</dbReference>
<dbReference type="SUPFAM" id="SSF52413">
    <property type="entry name" value="UDP-glucose/GDP-mannose dehydrogenase C-terminal domain"/>
    <property type="match status" value="1"/>
</dbReference>
<dbReference type="SUPFAM" id="SSF48179">
    <property type="entry name" value="6-phosphogluconate dehydrogenase C-terminal domain-like"/>
    <property type="match status" value="1"/>
</dbReference>
<feature type="binding site" evidence="10">
    <location>
        <begin position="255"/>
        <end position="259"/>
    </location>
    <ligand>
        <name>substrate</name>
    </ligand>
</feature>
<evidence type="ECO:0000256" key="10">
    <source>
        <dbReference type="PIRSR" id="PIRSR500134-2"/>
    </source>
</evidence>
<dbReference type="EMBL" id="SHAG01000075">
    <property type="protein sequence ID" value="RZO74546.1"/>
    <property type="molecule type" value="Genomic_DNA"/>
</dbReference>
<accession>A0A520RWD9</accession>
<feature type="binding site" evidence="11">
    <location>
        <position position="158"/>
    </location>
    <ligand>
        <name>NAD(+)</name>
        <dbReference type="ChEBI" id="CHEBI:57540"/>
    </ligand>
</feature>
<reference evidence="13 14" key="1">
    <citation type="submission" date="2019-02" db="EMBL/GenBank/DDBJ databases">
        <title>Prokaryotic population dynamics and viral predation in marine succession experiment using metagenomics: the confinement effect.</title>
        <authorList>
            <person name="Haro-Moreno J.M."/>
            <person name="Rodriguez-Valera F."/>
            <person name="Lopez-Perez M."/>
        </authorList>
    </citation>
    <scope>NUCLEOTIDE SEQUENCE [LARGE SCALE GENOMIC DNA]</scope>
    <source>
        <strain evidence="13">MED-G157</strain>
    </source>
</reference>
<evidence type="ECO:0000256" key="5">
    <source>
        <dbReference type="ARBA" id="ARBA00023002"/>
    </source>
</evidence>
<protein>
    <recommendedName>
        <fullName evidence="4 8">UDP-glucose 6-dehydrogenase</fullName>
        <ecNumber evidence="3 8">1.1.1.22</ecNumber>
    </recommendedName>
</protein>
<dbReference type="AlphaFoldDB" id="A0A520RWD9"/>
<dbReference type="Gene3D" id="1.20.5.100">
    <property type="entry name" value="Cytochrome c1, transmembrane anchor, C-terminal"/>
    <property type="match status" value="1"/>
</dbReference>
<evidence type="ECO:0000256" key="3">
    <source>
        <dbReference type="ARBA" id="ARBA00012954"/>
    </source>
</evidence>
<evidence type="ECO:0000256" key="4">
    <source>
        <dbReference type="ARBA" id="ARBA00015132"/>
    </source>
</evidence>
<sequence>MHLTIIGTGYVGLVTGTCFAEMGNDVICIDIDKAKLTQLRKGIVPIHEPGLEALVNDNLSAGRLAFSNDLASAVNKSEVTFIAVGTPPKEDGSADLTHVEAVARRLGECMVNPTVIVNKSTVPVGTGDKVRDVITKALKYRDLSVEFDVVSNPEFLREGNAIKDFMFPDRIVVGTNNLKSQKVMEELYEAFAKKEDRIQYVGVRDAEMIKYAANAMLATKISFMNEVSLMCDEFGIDVENVRKGIGSDSRIGPSFIYPGCGYGGSCFPKDVKAMISMATDAGIDGAIFRAVESRNNQQKRLIVHKVCRHFGEDLAGYCFGFWGLSFKPETDDIREAPSLVIIEELIARGAQIRAYDPEALESSRAALGERNITYVEDPYSAVDDADALIVVTEWREFKQPDFRRLCNSLKKKLIFDGRNIYHPARVAEYGLICEGIGRNSALFGIE</sequence>